<dbReference type="InterPro" id="IPR005181">
    <property type="entry name" value="SASA"/>
</dbReference>
<gene>
    <name evidence="4" type="ORF">H8S67_00860</name>
</gene>
<dbReference type="Pfam" id="PF03629">
    <property type="entry name" value="SASA"/>
    <property type="match status" value="1"/>
</dbReference>
<comment type="caution">
    <text evidence="4">The sequence shown here is derived from an EMBL/GenBank/DDBJ whole genome shotgun (WGS) entry which is preliminary data.</text>
</comment>
<dbReference type="SUPFAM" id="SSF52266">
    <property type="entry name" value="SGNH hydrolase"/>
    <property type="match status" value="1"/>
</dbReference>
<dbReference type="RefSeq" id="WP_186966067.1">
    <property type="nucleotide sequence ID" value="NZ_JACOOE010000001.1"/>
</dbReference>
<dbReference type="Proteomes" id="UP000600600">
    <property type="component" value="Unassembled WGS sequence"/>
</dbReference>
<dbReference type="EMBL" id="JACOOE010000001">
    <property type="protein sequence ID" value="MBC5603228.1"/>
    <property type="molecule type" value="Genomic_DNA"/>
</dbReference>
<evidence type="ECO:0000256" key="1">
    <source>
        <dbReference type="ARBA" id="ARBA00022801"/>
    </source>
</evidence>
<name>A0ABR7C687_9BACE</name>
<dbReference type="Gene3D" id="3.40.50.1110">
    <property type="entry name" value="SGNH hydrolase"/>
    <property type="match status" value="1"/>
</dbReference>
<feature type="domain" description="Sialate O-acetylesterase" evidence="3">
    <location>
        <begin position="108"/>
        <end position="346"/>
    </location>
</feature>
<keyword evidence="1" id="KW-0378">Hydrolase</keyword>
<evidence type="ECO:0000313" key="4">
    <source>
        <dbReference type="EMBL" id="MBC5603228.1"/>
    </source>
</evidence>
<proteinExistence type="predicted"/>
<accession>A0ABR7C687</accession>
<evidence type="ECO:0000313" key="5">
    <source>
        <dbReference type="Proteomes" id="UP000600600"/>
    </source>
</evidence>
<dbReference type="InterPro" id="IPR036514">
    <property type="entry name" value="SGNH_hydro_sf"/>
</dbReference>
<keyword evidence="2" id="KW-0732">Signal</keyword>
<reference evidence="4 5" key="1">
    <citation type="submission" date="2020-08" db="EMBL/GenBank/DDBJ databases">
        <title>Genome public.</title>
        <authorList>
            <person name="Liu C."/>
            <person name="Sun Q."/>
        </authorList>
    </citation>
    <scope>NUCLEOTIDE SEQUENCE [LARGE SCALE GENOMIC DNA]</scope>
    <source>
        <strain evidence="4 5">M27</strain>
    </source>
</reference>
<feature type="chain" id="PRO_5047287883" evidence="2">
    <location>
        <begin position="23"/>
        <end position="460"/>
    </location>
</feature>
<dbReference type="InterPro" id="IPR039329">
    <property type="entry name" value="SIAE"/>
</dbReference>
<dbReference type="PANTHER" id="PTHR22901:SF0">
    <property type="entry name" value="SIALATE O-ACETYLESTERASE"/>
    <property type="match status" value="1"/>
</dbReference>
<keyword evidence="5" id="KW-1185">Reference proteome</keyword>
<protein>
    <submittedName>
        <fullName evidence="4">Sialate O-acetylesterase</fullName>
    </submittedName>
</protein>
<evidence type="ECO:0000259" key="3">
    <source>
        <dbReference type="Pfam" id="PF03629"/>
    </source>
</evidence>
<sequence length="460" mass="51071">MKLNKILVNSIVATVLSLNLQAKVTMPAIFTDGMVLQQESKVPIWGSTDKKSKPVYVTTSWDNKKYTVQADAQGKFKLSLETPKFGGPFELTIDDGQKLTLKDVMIGEVWLCSGQSNMDMRMAGRIADPVENTLEASIVAPNQGIRTFNIAITMKGQPQTDCSGSWKHANIETIPDFSAVAYYFARKINEVIGMPVGVILASCGGSRLEAWMSPDGVAPFKEDPTVKYQSALYNGMIAPIAGYGIRGCLWYQGEANTDAAESYAKLFPAMVTDWRNIWRQGDFPFYYAQIAPFNYGDKKNSAYLRDVQRKCLDIIPSSGMVCLMDIGDAHTIHPKEKKQVGERFAYLALGKAYGKKGFSTTGPLYKSMQIEGDKVTLTFDEIGIGMTSFRRHITDFEIAGEDKKFYPAQVRFGKDFLTLIVSSARVPKPVAVRYGFKNYVKGTLFNMAGLPASSFRTDEW</sequence>
<organism evidence="4 5">
    <name type="scientific">Bacteroides difficilis</name>
    <dbReference type="NCBI Taxonomy" id="2763021"/>
    <lineage>
        <taxon>Bacteria</taxon>
        <taxon>Pseudomonadati</taxon>
        <taxon>Bacteroidota</taxon>
        <taxon>Bacteroidia</taxon>
        <taxon>Bacteroidales</taxon>
        <taxon>Bacteroidaceae</taxon>
        <taxon>Bacteroides</taxon>
    </lineage>
</organism>
<dbReference type="PANTHER" id="PTHR22901">
    <property type="entry name" value="SIALATE O-ACETYLESTERASE"/>
    <property type="match status" value="1"/>
</dbReference>
<evidence type="ECO:0000256" key="2">
    <source>
        <dbReference type="SAM" id="SignalP"/>
    </source>
</evidence>
<feature type="signal peptide" evidence="2">
    <location>
        <begin position="1"/>
        <end position="22"/>
    </location>
</feature>